<organism evidence="1">
    <name type="scientific">Podoviridae sp. ctZkC8</name>
    <dbReference type="NCBI Taxonomy" id="2825259"/>
    <lineage>
        <taxon>Viruses</taxon>
        <taxon>Duplodnaviria</taxon>
        <taxon>Heunggongvirae</taxon>
        <taxon>Uroviricota</taxon>
        <taxon>Caudoviricetes</taxon>
    </lineage>
</organism>
<dbReference type="EMBL" id="BK016062">
    <property type="protein sequence ID" value="DAF91898.1"/>
    <property type="molecule type" value="Genomic_DNA"/>
</dbReference>
<proteinExistence type="predicted"/>
<evidence type="ECO:0000313" key="1">
    <source>
        <dbReference type="EMBL" id="DAF91898.1"/>
    </source>
</evidence>
<reference evidence="1" key="1">
    <citation type="journal article" date="2021" name="Proc. Natl. Acad. Sci. U.S.A.">
        <title>A Catalog of Tens of Thousands of Viruses from Human Metagenomes Reveals Hidden Associations with Chronic Diseases.</title>
        <authorList>
            <person name="Tisza M.J."/>
            <person name="Buck C.B."/>
        </authorList>
    </citation>
    <scope>NUCLEOTIDE SEQUENCE</scope>
    <source>
        <strain evidence="1">CtZkC8</strain>
    </source>
</reference>
<accession>A0A8S5UBX0</accession>
<sequence length="47" mass="5402">MGIEPTIKVVQNMLILCCLSLPNLNHFGRLSHPPDLLLTLRKYSQQR</sequence>
<protein>
    <submittedName>
        <fullName evidence="1">Uncharacterized protein</fullName>
    </submittedName>
</protein>
<name>A0A8S5UBX0_9CAUD</name>